<protein>
    <recommendedName>
        <fullName evidence="7">DUF1907 domain-containing protein</fullName>
    </recommendedName>
</protein>
<evidence type="ECO:0000313" key="8">
    <source>
        <dbReference type="EMBL" id="KAK4306247.1"/>
    </source>
</evidence>
<evidence type="ECO:0000256" key="5">
    <source>
        <dbReference type="ARBA" id="ARBA00022833"/>
    </source>
</evidence>
<dbReference type="PANTHER" id="PTHR13204">
    <property type="entry name" value="PTD012 PROTEIN"/>
    <property type="match status" value="1"/>
</dbReference>
<dbReference type="GO" id="GO:0016788">
    <property type="term" value="F:hydrolase activity, acting on ester bonds"/>
    <property type="evidence" value="ECO:0007669"/>
    <property type="project" value="TreeGrafter"/>
</dbReference>
<dbReference type="SUPFAM" id="SSF117856">
    <property type="entry name" value="AF0104/ALDC/Ptd012-like"/>
    <property type="match status" value="1"/>
</dbReference>
<name>A0AAE1PFM1_9EUCA</name>
<keyword evidence="5" id="KW-0862">Zinc</keyword>
<dbReference type="Pfam" id="PF08925">
    <property type="entry name" value="DUF1907"/>
    <property type="match status" value="1"/>
</dbReference>
<comment type="caution">
    <text evidence="8">The sequence shown here is derived from an EMBL/GenBank/DDBJ whole genome shotgun (WGS) entry which is preliminary data.</text>
</comment>
<feature type="domain" description="DUF1907" evidence="7">
    <location>
        <begin position="22"/>
        <end position="298"/>
    </location>
</feature>
<keyword evidence="4" id="KW-0378">Hydrolase</keyword>
<dbReference type="SMART" id="SM01168">
    <property type="entry name" value="DUF1907"/>
    <property type="match status" value="1"/>
</dbReference>
<keyword evidence="3" id="KW-0479">Metal-binding</keyword>
<dbReference type="EMBL" id="JAWZYT010002159">
    <property type="protein sequence ID" value="KAK4306247.1"/>
    <property type="molecule type" value="Genomic_DNA"/>
</dbReference>
<gene>
    <name evidence="8" type="ORF">Pmani_021913</name>
</gene>
<evidence type="ECO:0000256" key="3">
    <source>
        <dbReference type="ARBA" id="ARBA00022723"/>
    </source>
</evidence>
<evidence type="ECO:0000256" key="2">
    <source>
        <dbReference type="ARBA" id="ARBA00011245"/>
    </source>
</evidence>
<evidence type="ECO:0000256" key="1">
    <source>
        <dbReference type="ARBA" id="ARBA00004123"/>
    </source>
</evidence>
<evidence type="ECO:0000259" key="7">
    <source>
        <dbReference type="SMART" id="SM01168"/>
    </source>
</evidence>
<organism evidence="8 9">
    <name type="scientific">Petrolisthes manimaculis</name>
    <dbReference type="NCBI Taxonomy" id="1843537"/>
    <lineage>
        <taxon>Eukaryota</taxon>
        <taxon>Metazoa</taxon>
        <taxon>Ecdysozoa</taxon>
        <taxon>Arthropoda</taxon>
        <taxon>Crustacea</taxon>
        <taxon>Multicrustacea</taxon>
        <taxon>Malacostraca</taxon>
        <taxon>Eumalacostraca</taxon>
        <taxon>Eucarida</taxon>
        <taxon>Decapoda</taxon>
        <taxon>Pleocyemata</taxon>
        <taxon>Anomura</taxon>
        <taxon>Galatheoidea</taxon>
        <taxon>Porcellanidae</taxon>
        <taxon>Petrolisthes</taxon>
    </lineage>
</organism>
<evidence type="ECO:0000256" key="6">
    <source>
        <dbReference type="ARBA" id="ARBA00023242"/>
    </source>
</evidence>
<evidence type="ECO:0000313" key="9">
    <source>
        <dbReference type="Proteomes" id="UP001292094"/>
    </source>
</evidence>
<dbReference type="Proteomes" id="UP001292094">
    <property type="component" value="Unassembled WGS sequence"/>
</dbReference>
<dbReference type="GO" id="GO:0008270">
    <property type="term" value="F:zinc ion binding"/>
    <property type="evidence" value="ECO:0007669"/>
    <property type="project" value="TreeGrafter"/>
</dbReference>
<evidence type="ECO:0000256" key="4">
    <source>
        <dbReference type="ARBA" id="ARBA00022801"/>
    </source>
</evidence>
<dbReference type="PANTHER" id="PTHR13204:SF1">
    <property type="entry name" value="ESTER HYDROLASE C11ORF54"/>
    <property type="match status" value="1"/>
</dbReference>
<dbReference type="CDD" id="cd17298">
    <property type="entry name" value="DUF1907"/>
    <property type="match status" value="1"/>
</dbReference>
<proteinExistence type="predicted"/>
<reference evidence="8" key="1">
    <citation type="submission" date="2023-11" db="EMBL/GenBank/DDBJ databases">
        <title>Genome assemblies of two species of porcelain crab, Petrolisthes cinctipes and Petrolisthes manimaculis (Anomura: Porcellanidae).</title>
        <authorList>
            <person name="Angst P."/>
        </authorList>
    </citation>
    <scope>NUCLEOTIDE SEQUENCE</scope>
    <source>
        <strain evidence="8">PB745_02</strain>
        <tissue evidence="8">Gill</tissue>
    </source>
</reference>
<accession>A0AAE1PFM1</accession>
<dbReference type="AlphaFoldDB" id="A0AAE1PFM1"/>
<sequence>MSSLKSEHQALHVPPLEEVAAVLQTGLKKYFAEASVTVVQCPDLTKEPYSLGAAGLCGSPRLADVGGVPYLMPNIQRDKLYDVKTLAKMVDLPQSFVLGAGAGPHDYIGVNSELMADVVTGTKCRNGSYTAKINATNKCELQKLPDDQTRCALMLNMFASEGHGGKVLRVWAKKRTGDTNLVSCLRQTLEDHYGDKPVGLGGIFRLVEGSAKCHVMPDFSPVPLTCNDDVNKWLHFFDFPAPMVFMSTLVSKDPGMDLRTEHSHGYGKDYGGHYHFDTTPDNVEYEAYYNLAEYMYRIDRPNATHQVGRN</sequence>
<dbReference type="InterPro" id="IPR015021">
    <property type="entry name" value="C11orf54_DUF1907"/>
</dbReference>
<keyword evidence="6" id="KW-0539">Nucleus</keyword>
<comment type="subunit">
    <text evidence="2">Monomer.</text>
</comment>
<keyword evidence="9" id="KW-1185">Reference proteome</keyword>
<comment type="subcellular location">
    <subcellularLocation>
        <location evidence="1">Nucleus</location>
    </subcellularLocation>
</comment>
<dbReference type="GO" id="GO:0005634">
    <property type="term" value="C:nucleus"/>
    <property type="evidence" value="ECO:0007669"/>
    <property type="project" value="UniProtKB-SubCell"/>
</dbReference>